<evidence type="ECO:0000256" key="5">
    <source>
        <dbReference type="SAM" id="Phobius"/>
    </source>
</evidence>
<evidence type="ECO:0000256" key="2">
    <source>
        <dbReference type="ARBA" id="ARBA00022679"/>
    </source>
</evidence>
<evidence type="ECO:0000256" key="1">
    <source>
        <dbReference type="ARBA" id="ARBA00011902"/>
    </source>
</evidence>
<accession>A0A8B6HJD7</accession>
<keyword evidence="7" id="KW-1185">Reference proteome</keyword>
<keyword evidence="3" id="KW-0418">Kinase</keyword>
<gene>
    <name evidence="6" type="ORF">MGAL_10B086970</name>
</gene>
<dbReference type="InterPro" id="IPR044912">
    <property type="entry name" value="Egfr_JX_dom"/>
</dbReference>
<feature type="transmembrane region" description="Helical" evidence="5">
    <location>
        <begin position="183"/>
        <end position="207"/>
    </location>
</feature>
<proteinExistence type="predicted"/>
<protein>
    <recommendedName>
        <fullName evidence="1">receptor protein-tyrosine kinase</fullName>
        <ecNumber evidence="1">2.7.10.1</ecNumber>
    </recommendedName>
</protein>
<evidence type="ECO:0000256" key="4">
    <source>
        <dbReference type="ARBA" id="ARBA00023137"/>
    </source>
</evidence>
<dbReference type="EC" id="2.7.10.1" evidence="1"/>
<dbReference type="EMBL" id="UYJE01010121">
    <property type="protein sequence ID" value="VDI79899.1"/>
    <property type="molecule type" value="Genomic_DNA"/>
</dbReference>
<dbReference type="AlphaFoldDB" id="A0A8B6HJD7"/>
<name>A0A8B6HJD7_MYTGA</name>
<keyword evidence="4" id="KW-0829">Tyrosine-protein kinase</keyword>
<keyword evidence="5" id="KW-0812">Transmembrane</keyword>
<keyword evidence="2" id="KW-0808">Transferase</keyword>
<organism evidence="6 7">
    <name type="scientific">Mytilus galloprovincialis</name>
    <name type="common">Mediterranean mussel</name>
    <dbReference type="NCBI Taxonomy" id="29158"/>
    <lineage>
        <taxon>Eukaryota</taxon>
        <taxon>Metazoa</taxon>
        <taxon>Spiralia</taxon>
        <taxon>Lophotrochozoa</taxon>
        <taxon>Mollusca</taxon>
        <taxon>Bivalvia</taxon>
        <taxon>Autobranchia</taxon>
        <taxon>Pteriomorphia</taxon>
        <taxon>Mytilida</taxon>
        <taxon>Mytiloidea</taxon>
        <taxon>Mytilidae</taxon>
        <taxon>Mytilinae</taxon>
        <taxon>Mytilus</taxon>
    </lineage>
</organism>
<sequence length="411" mass="47119">QFSSFDNDNQVEHCIAVKCKHGNLIRSSEICAENRYSVTCDNGVDIKDKYEDYQAATDACASQDSFIKWYSENYCNKHDHDGLQEKYWTSGTRHNETFRLRKSYITKDLTPLECYILKYDDEDYDFSEDDETCVETFPFFCTFGNESNMNWQYVTGGNEDKGDIVSIPTVMKPQQKSEKSDKIGSIAAGTVTSIVAVIAVMLAIFFIHRRRLSNKKTTCHELNLSESERDAVDSHIYNKTPQPVGNHEIEVKNLSPHNGKFKYPQTVNNITYDYAQSNCTPKWKNVNQVSINTIQSIIQSNHLNDKAGQNGYEMTKVQSVTRDCSEGVKAKHYCLAKPISSKTEEESDQYAINRDYDHLDNVKQKEDPVTKVYDHLPTIVTEDPTYDHSNLKIVLDNEDYYDHFKIDGAHA</sequence>
<comment type="caution">
    <text evidence="6">The sequence shown here is derived from an EMBL/GenBank/DDBJ whole genome shotgun (WGS) entry which is preliminary data.</text>
</comment>
<keyword evidence="5" id="KW-0472">Membrane</keyword>
<evidence type="ECO:0000313" key="6">
    <source>
        <dbReference type="EMBL" id="VDI79899.1"/>
    </source>
</evidence>
<reference evidence="6" key="1">
    <citation type="submission" date="2018-11" db="EMBL/GenBank/DDBJ databases">
        <authorList>
            <person name="Alioto T."/>
            <person name="Alioto T."/>
        </authorList>
    </citation>
    <scope>NUCLEOTIDE SEQUENCE</scope>
</reference>
<dbReference type="OrthoDB" id="6126568at2759"/>
<dbReference type="GO" id="GO:0004714">
    <property type="term" value="F:transmembrane receptor protein tyrosine kinase activity"/>
    <property type="evidence" value="ECO:0007669"/>
    <property type="project" value="UniProtKB-EC"/>
</dbReference>
<evidence type="ECO:0000313" key="7">
    <source>
        <dbReference type="Proteomes" id="UP000596742"/>
    </source>
</evidence>
<dbReference type="Proteomes" id="UP000596742">
    <property type="component" value="Unassembled WGS sequence"/>
</dbReference>
<evidence type="ECO:0000256" key="3">
    <source>
        <dbReference type="ARBA" id="ARBA00022777"/>
    </source>
</evidence>
<feature type="non-terminal residue" evidence="6">
    <location>
        <position position="411"/>
    </location>
</feature>
<keyword evidence="5" id="KW-1133">Transmembrane helix</keyword>
<dbReference type="Gene3D" id="6.10.250.2930">
    <property type="match status" value="1"/>
</dbReference>